<keyword evidence="1" id="KW-1185">Reference proteome</keyword>
<evidence type="ECO:0000313" key="2">
    <source>
        <dbReference type="RefSeq" id="XP_011639264.1"/>
    </source>
</evidence>
<sequence>MKYLDNVIDNRWKFTHHFEMVSGKAERVLSRLDLLMPNLRSPKFDKQWREMLTEIFPDDAALYTRKLIVPHLEKWLSRTHGFLSYRLTQALTNHGCFSSYLYRIRKFYTKRCEFCPAGRNDAGHTVFRCEAWSYLREEVERRLRKRLSEGTLVESMLSGRDE</sequence>
<name>A0A6I9X4E3_9HYME</name>
<dbReference type="Proteomes" id="UP000504615">
    <property type="component" value="Unplaced"/>
</dbReference>
<accession>A0A6I9X4E3</accession>
<gene>
    <name evidence="2" type="primary">LOC105428575</name>
</gene>
<evidence type="ECO:0000313" key="1">
    <source>
        <dbReference type="Proteomes" id="UP000504615"/>
    </source>
</evidence>
<protein>
    <submittedName>
        <fullName evidence="2">Uncharacterized protein LOC105428575</fullName>
    </submittedName>
</protein>
<dbReference type="KEGG" id="pbar:105428575"/>
<organism evidence="1 2">
    <name type="scientific">Pogonomyrmex barbatus</name>
    <name type="common">red harvester ant</name>
    <dbReference type="NCBI Taxonomy" id="144034"/>
    <lineage>
        <taxon>Eukaryota</taxon>
        <taxon>Metazoa</taxon>
        <taxon>Ecdysozoa</taxon>
        <taxon>Arthropoda</taxon>
        <taxon>Hexapoda</taxon>
        <taxon>Insecta</taxon>
        <taxon>Pterygota</taxon>
        <taxon>Neoptera</taxon>
        <taxon>Endopterygota</taxon>
        <taxon>Hymenoptera</taxon>
        <taxon>Apocrita</taxon>
        <taxon>Aculeata</taxon>
        <taxon>Formicoidea</taxon>
        <taxon>Formicidae</taxon>
        <taxon>Myrmicinae</taxon>
        <taxon>Pogonomyrmex</taxon>
    </lineage>
</organism>
<proteinExistence type="predicted"/>
<dbReference type="RefSeq" id="XP_011639264.1">
    <property type="nucleotide sequence ID" value="XM_011640962.1"/>
</dbReference>
<dbReference type="AlphaFoldDB" id="A0A6I9X4E3"/>
<dbReference type="OrthoDB" id="7554560at2759"/>
<dbReference type="GeneID" id="105428575"/>
<reference evidence="2" key="1">
    <citation type="submission" date="2025-08" db="UniProtKB">
        <authorList>
            <consortium name="RefSeq"/>
        </authorList>
    </citation>
    <scope>IDENTIFICATION</scope>
</reference>